<name>A0AAD9P3F5_RIDPI</name>
<comment type="caution">
    <text evidence="1">The sequence shown here is derived from an EMBL/GenBank/DDBJ whole genome shotgun (WGS) entry which is preliminary data.</text>
</comment>
<gene>
    <name evidence="1" type="ORF">NP493_165g02045</name>
</gene>
<accession>A0AAD9P3F5</accession>
<reference evidence="1" key="1">
    <citation type="journal article" date="2023" name="Mol. Biol. Evol.">
        <title>Third-Generation Sequencing Reveals the Adaptive Role of the Epigenome in Three Deep-Sea Polychaetes.</title>
        <authorList>
            <person name="Perez M."/>
            <person name="Aroh O."/>
            <person name="Sun Y."/>
            <person name="Lan Y."/>
            <person name="Juniper S.K."/>
            <person name="Young C.R."/>
            <person name="Angers B."/>
            <person name="Qian P.Y."/>
        </authorList>
    </citation>
    <scope>NUCLEOTIDE SEQUENCE</scope>
    <source>
        <strain evidence="1">R07B-5</strain>
    </source>
</reference>
<keyword evidence="2" id="KW-1185">Reference proteome</keyword>
<dbReference type="Proteomes" id="UP001209878">
    <property type="component" value="Unassembled WGS sequence"/>
</dbReference>
<dbReference type="AlphaFoldDB" id="A0AAD9P3F5"/>
<organism evidence="1 2">
    <name type="scientific">Ridgeia piscesae</name>
    <name type="common">Tubeworm</name>
    <dbReference type="NCBI Taxonomy" id="27915"/>
    <lineage>
        <taxon>Eukaryota</taxon>
        <taxon>Metazoa</taxon>
        <taxon>Spiralia</taxon>
        <taxon>Lophotrochozoa</taxon>
        <taxon>Annelida</taxon>
        <taxon>Polychaeta</taxon>
        <taxon>Sedentaria</taxon>
        <taxon>Canalipalpata</taxon>
        <taxon>Sabellida</taxon>
        <taxon>Siboglinidae</taxon>
        <taxon>Ridgeia</taxon>
    </lineage>
</organism>
<evidence type="ECO:0000313" key="2">
    <source>
        <dbReference type="Proteomes" id="UP001209878"/>
    </source>
</evidence>
<proteinExistence type="predicted"/>
<evidence type="ECO:0000313" key="1">
    <source>
        <dbReference type="EMBL" id="KAK2187437.1"/>
    </source>
</evidence>
<protein>
    <submittedName>
        <fullName evidence="1">Uncharacterized protein</fullName>
    </submittedName>
</protein>
<sequence>MYWHVICACQHRHVICVFTLHVTGVLTLACHLCIGADMCTLTCHVCIDMSCVLTLTCLCIYPDMSCVLTPTCLCNYTDVSCSLTQTSHLCCTTDMSEFIVRLLCMIFAIGGNTV</sequence>
<dbReference type="EMBL" id="JAODUO010000165">
    <property type="protein sequence ID" value="KAK2187437.1"/>
    <property type="molecule type" value="Genomic_DNA"/>
</dbReference>